<dbReference type="PANTHER" id="PTHR48075:SF9">
    <property type="entry name" value="3-HYDROXYBUTYRYL-COA DEHYDROGENASE"/>
    <property type="match status" value="1"/>
</dbReference>
<dbReference type="Pfam" id="PF00725">
    <property type="entry name" value="3HCDH"/>
    <property type="match status" value="2"/>
</dbReference>
<feature type="domain" description="3-hydroxyacyl-CoA dehydrogenase NAD binding" evidence="5">
    <location>
        <begin position="15"/>
        <end position="193"/>
    </location>
</feature>
<evidence type="ECO:0000313" key="7">
    <source>
        <dbReference type="Proteomes" id="UP001589709"/>
    </source>
</evidence>
<keyword evidence="3 6" id="KW-0560">Oxidoreductase</keyword>
<gene>
    <name evidence="6" type="ORF">ACFF45_23620</name>
</gene>
<dbReference type="GO" id="GO:0003857">
    <property type="term" value="F:(3S)-3-hydroxyacyl-CoA dehydrogenase (NAD+) activity"/>
    <property type="evidence" value="ECO:0007669"/>
    <property type="project" value="UniProtKB-EC"/>
</dbReference>
<accession>A0ABV5N5Q4</accession>
<dbReference type="PANTHER" id="PTHR48075">
    <property type="entry name" value="3-HYDROXYACYL-COA DEHYDROGENASE FAMILY PROTEIN"/>
    <property type="match status" value="1"/>
</dbReference>
<dbReference type="InterPro" id="IPR013328">
    <property type="entry name" value="6PGD_dom2"/>
</dbReference>
<proteinExistence type="inferred from homology"/>
<dbReference type="NCBIfam" id="NF005875">
    <property type="entry name" value="PRK07819.1"/>
    <property type="match status" value="1"/>
</dbReference>
<dbReference type="Pfam" id="PF02737">
    <property type="entry name" value="3HCDH_N"/>
    <property type="match status" value="2"/>
</dbReference>
<evidence type="ECO:0000313" key="6">
    <source>
        <dbReference type="EMBL" id="MFB9465615.1"/>
    </source>
</evidence>
<comment type="pathway">
    <text evidence="1">Lipid metabolism; butanoate metabolism.</text>
</comment>
<dbReference type="EMBL" id="JBHMCY010000049">
    <property type="protein sequence ID" value="MFB9465615.1"/>
    <property type="molecule type" value="Genomic_DNA"/>
</dbReference>
<comment type="similarity">
    <text evidence="2">Belongs to the 3-hydroxyacyl-CoA dehydrogenase family.</text>
</comment>
<name>A0ABV5N5Q4_9ACTN</name>
<dbReference type="Gene3D" id="1.10.1040.10">
    <property type="entry name" value="N-(1-d-carboxylethyl)-l-norvaline Dehydrogenase, domain 2"/>
    <property type="match status" value="2"/>
</dbReference>
<dbReference type="Proteomes" id="UP001589709">
    <property type="component" value="Unassembled WGS sequence"/>
</dbReference>
<evidence type="ECO:0000256" key="3">
    <source>
        <dbReference type="ARBA" id="ARBA00023002"/>
    </source>
</evidence>
<evidence type="ECO:0000256" key="1">
    <source>
        <dbReference type="ARBA" id="ARBA00005086"/>
    </source>
</evidence>
<comment type="caution">
    <text evidence="6">The sequence shown here is derived from an EMBL/GenBank/DDBJ whole genome shotgun (WGS) entry which is preliminary data.</text>
</comment>
<evidence type="ECO:0000256" key="2">
    <source>
        <dbReference type="ARBA" id="ARBA00009463"/>
    </source>
</evidence>
<evidence type="ECO:0000259" key="4">
    <source>
        <dbReference type="Pfam" id="PF00725"/>
    </source>
</evidence>
<dbReference type="InterPro" id="IPR006108">
    <property type="entry name" value="3HC_DH_C"/>
</dbReference>
<reference evidence="6 7" key="1">
    <citation type="submission" date="2024-09" db="EMBL/GenBank/DDBJ databases">
        <authorList>
            <person name="Sun Q."/>
            <person name="Mori K."/>
        </authorList>
    </citation>
    <scope>NUCLEOTIDE SEQUENCE [LARGE SCALE GENOMIC DNA]</scope>
    <source>
        <strain evidence="6 7">JCM 6917</strain>
    </source>
</reference>
<dbReference type="SUPFAM" id="SSF48179">
    <property type="entry name" value="6-phosphogluconate dehydrogenase C-terminal domain-like"/>
    <property type="match status" value="2"/>
</dbReference>
<dbReference type="InterPro" id="IPR008927">
    <property type="entry name" value="6-PGluconate_DH-like_C_sf"/>
</dbReference>
<sequence>MATPLSDSPPPPFRTIAVVGLGTMGTGIAEVLARAGREVVGIDISEAQAVRCVAALKSATARAVERGRLTEEERARALARVRTATDLRAAADADLVIEVAPESYEIKQQILRELDGIVRPQTVLATGTNALSVTRLAADSARPERVLGLHFFNPAPAMKLVEVVSSVLTAPQAVAAVTDLATELGKEPVAVGDRPGFVADGLLFGYLNQAAAMYEARYASREDIDAAMRLGCGLPMGPLALLDLIGIDTARTVLEAMYAASRDRLHAPAPILRQLSEAGLAGRKAGRGFYTYEAPGSATVVRDALTPREDGQFTPGRPVRSVGVAGSGTMASGIAEVFAKAGYEVVLAARSEEKARAARARIGTSLSRSVAKGRLTAEAAAQTLERITPAGPYDAFADVDLAVEAVAEDLEVKRQLFAALDKVCKPGAVLATTTSSLPVVACARATSRPQDVIGMHFFNPAPAMKLVEVVRTVLTADDVHSTVREVCGRIRKHPVDCGDRAGFIVNALLFPYLNNAIKMVQDHYASLDDIDAAMKLGGGYPMGPFELLDVVGLDVSLAIEKVLHREFRDPGLAPAPLLEHLVAAGCLGRKTGRGFREHARR</sequence>
<dbReference type="InterPro" id="IPR036291">
    <property type="entry name" value="NAD(P)-bd_dom_sf"/>
</dbReference>
<organism evidence="6 7">
    <name type="scientific">Streptomyces cinereospinus</name>
    <dbReference type="NCBI Taxonomy" id="285561"/>
    <lineage>
        <taxon>Bacteria</taxon>
        <taxon>Bacillati</taxon>
        <taxon>Actinomycetota</taxon>
        <taxon>Actinomycetes</taxon>
        <taxon>Kitasatosporales</taxon>
        <taxon>Streptomycetaceae</taxon>
        <taxon>Streptomyces</taxon>
    </lineage>
</organism>
<dbReference type="RefSeq" id="WP_381348442.1">
    <property type="nucleotide sequence ID" value="NZ_JBHMCY010000049.1"/>
</dbReference>
<dbReference type="SUPFAM" id="SSF51735">
    <property type="entry name" value="NAD(P)-binding Rossmann-fold domains"/>
    <property type="match status" value="2"/>
</dbReference>
<dbReference type="EC" id="1.1.1.35" evidence="6"/>
<feature type="domain" description="3-hydroxyacyl-CoA dehydrogenase C-terminal" evidence="4">
    <location>
        <begin position="196"/>
        <end position="292"/>
    </location>
</feature>
<evidence type="ECO:0000259" key="5">
    <source>
        <dbReference type="Pfam" id="PF02737"/>
    </source>
</evidence>
<dbReference type="Gene3D" id="3.40.50.720">
    <property type="entry name" value="NAD(P)-binding Rossmann-like Domain"/>
    <property type="match status" value="2"/>
</dbReference>
<keyword evidence="7" id="KW-1185">Reference proteome</keyword>
<feature type="domain" description="3-hydroxyacyl-CoA dehydrogenase C-terminal" evidence="4">
    <location>
        <begin position="502"/>
        <end position="597"/>
    </location>
</feature>
<protein>
    <submittedName>
        <fullName evidence="6">3-hydroxyacyl-CoA dehydrogenase family protein</fullName>
        <ecNumber evidence="6">1.1.1.35</ecNumber>
    </submittedName>
</protein>
<dbReference type="InterPro" id="IPR006176">
    <property type="entry name" value="3-OHacyl-CoA_DH_NAD-bd"/>
</dbReference>
<feature type="domain" description="3-hydroxyacyl-CoA dehydrogenase NAD binding" evidence="5">
    <location>
        <begin position="322"/>
        <end position="499"/>
    </location>
</feature>